<gene>
    <name evidence="1" type="ORF">CUMW_242480</name>
</gene>
<evidence type="ECO:0008006" key="3">
    <source>
        <dbReference type="Google" id="ProtNLM"/>
    </source>
</evidence>
<feature type="non-terminal residue" evidence="1">
    <location>
        <position position="1"/>
    </location>
</feature>
<keyword evidence="2" id="KW-1185">Reference proteome</keyword>
<dbReference type="PANTHER" id="PTHR47186:SF30">
    <property type="entry name" value="EF-HAND DOMAIN-CONTAINING PROTEIN"/>
    <property type="match status" value="1"/>
</dbReference>
<accession>A0A2H5QLW9</accession>
<dbReference type="PANTHER" id="PTHR47186">
    <property type="entry name" value="LEUCINE-RICH REPEAT-CONTAINING PROTEIN 57"/>
    <property type="match status" value="1"/>
</dbReference>
<dbReference type="EMBL" id="BDQV01000499">
    <property type="protein sequence ID" value="GAY65610.1"/>
    <property type="molecule type" value="Genomic_DNA"/>
</dbReference>
<proteinExistence type="predicted"/>
<protein>
    <recommendedName>
        <fullName evidence="3">NB-ARC domain-containing protein</fullName>
    </recommendedName>
</protein>
<dbReference type="InterPro" id="IPR032675">
    <property type="entry name" value="LRR_dom_sf"/>
</dbReference>
<evidence type="ECO:0000313" key="2">
    <source>
        <dbReference type="Proteomes" id="UP000236630"/>
    </source>
</evidence>
<dbReference type="AlphaFoldDB" id="A0A2H5QLW9"/>
<dbReference type="SUPFAM" id="SSF52047">
    <property type="entry name" value="RNI-like"/>
    <property type="match status" value="1"/>
</dbReference>
<dbReference type="Proteomes" id="UP000236630">
    <property type="component" value="Unassembled WGS sequence"/>
</dbReference>
<comment type="caution">
    <text evidence="1">The sequence shown here is derived from an EMBL/GenBank/DDBJ whole genome shotgun (WGS) entry which is preliminary data.</text>
</comment>
<organism evidence="1 2">
    <name type="scientific">Citrus unshiu</name>
    <name type="common">Satsuma mandarin</name>
    <name type="synonym">Citrus nobilis var. unshiu</name>
    <dbReference type="NCBI Taxonomy" id="55188"/>
    <lineage>
        <taxon>Eukaryota</taxon>
        <taxon>Viridiplantae</taxon>
        <taxon>Streptophyta</taxon>
        <taxon>Embryophyta</taxon>
        <taxon>Tracheophyta</taxon>
        <taxon>Spermatophyta</taxon>
        <taxon>Magnoliopsida</taxon>
        <taxon>eudicotyledons</taxon>
        <taxon>Gunneridae</taxon>
        <taxon>Pentapetalae</taxon>
        <taxon>rosids</taxon>
        <taxon>malvids</taxon>
        <taxon>Sapindales</taxon>
        <taxon>Rutaceae</taxon>
        <taxon>Aurantioideae</taxon>
        <taxon>Citrus</taxon>
    </lineage>
</organism>
<sequence>DIVVKIKGINKKLGVIATQKDMFKFVESGGASSARPGRVQKLPEGIGKLINMKHLLNERTDSLGRMPAGIARLTSLRTLDEFHVSGGKVIIAFPKLKSLTISWMLELKEWNYGITRTGNAFINIMSRLSSLTIDSCPKLKALPDHFHQTTTLKELIIGSNCGLLEERYRNRGGDWRSSTNRNVAQGNLNECKIVEQNEVITDKL</sequence>
<evidence type="ECO:0000313" key="1">
    <source>
        <dbReference type="EMBL" id="GAY65610.1"/>
    </source>
</evidence>
<name>A0A2H5QLW9_CITUN</name>
<dbReference type="Gene3D" id="3.80.10.10">
    <property type="entry name" value="Ribonuclease Inhibitor"/>
    <property type="match status" value="1"/>
</dbReference>
<reference evidence="1 2" key="1">
    <citation type="journal article" date="2017" name="Front. Genet.">
        <title>Draft sequencing of the heterozygous diploid genome of Satsuma (Citrus unshiu Marc.) using a hybrid assembly approach.</title>
        <authorList>
            <person name="Shimizu T."/>
            <person name="Tanizawa Y."/>
            <person name="Mochizuki T."/>
            <person name="Nagasaki H."/>
            <person name="Yoshioka T."/>
            <person name="Toyoda A."/>
            <person name="Fujiyama A."/>
            <person name="Kaminuma E."/>
            <person name="Nakamura Y."/>
        </authorList>
    </citation>
    <scope>NUCLEOTIDE SEQUENCE [LARGE SCALE GENOMIC DNA]</scope>
    <source>
        <strain evidence="2">cv. Miyagawa wase</strain>
    </source>
</reference>